<sequence length="113" mass="12020">MLNNLQTKNGIHMTCFECDLAFGAVIAGIKTESTNVATGLREMVCGDILPAAYADGCADFLTLYLPTVVGMTAAEINPNAVCEKFHMCDQTKSNAVRRLPASQKAAVACESCK</sequence>
<evidence type="ECO:0000313" key="3">
    <source>
        <dbReference type="Proteomes" id="UP000887566"/>
    </source>
</evidence>
<keyword evidence="1" id="KW-1015">Disulfide bond</keyword>
<feature type="domain" description="Saposin B-type" evidence="2">
    <location>
        <begin position="11"/>
        <end position="92"/>
    </location>
</feature>
<dbReference type="SUPFAM" id="SSF47862">
    <property type="entry name" value="Saposin"/>
    <property type="match status" value="1"/>
</dbReference>
<dbReference type="InterPro" id="IPR011001">
    <property type="entry name" value="Saposin-like"/>
</dbReference>
<evidence type="ECO:0000313" key="4">
    <source>
        <dbReference type="WBParaSite" id="PSAMB.scaffold18183size980.g37513.t1"/>
    </source>
</evidence>
<dbReference type="AlphaFoldDB" id="A0A914VFE2"/>
<dbReference type="InterPro" id="IPR008138">
    <property type="entry name" value="SapB_2"/>
</dbReference>
<keyword evidence="3" id="KW-1185">Reference proteome</keyword>
<dbReference type="SMART" id="SM00741">
    <property type="entry name" value="SapB"/>
    <property type="match status" value="1"/>
</dbReference>
<organism evidence="3 4">
    <name type="scientific">Plectus sambesii</name>
    <dbReference type="NCBI Taxonomy" id="2011161"/>
    <lineage>
        <taxon>Eukaryota</taxon>
        <taxon>Metazoa</taxon>
        <taxon>Ecdysozoa</taxon>
        <taxon>Nematoda</taxon>
        <taxon>Chromadorea</taxon>
        <taxon>Plectida</taxon>
        <taxon>Plectina</taxon>
        <taxon>Plectoidea</taxon>
        <taxon>Plectidae</taxon>
        <taxon>Plectus</taxon>
    </lineage>
</organism>
<proteinExistence type="predicted"/>
<dbReference type="Gene3D" id="1.10.225.10">
    <property type="entry name" value="Saposin-like"/>
    <property type="match status" value="1"/>
</dbReference>
<protein>
    <submittedName>
        <fullName evidence="4">Saposin B-type domain-containing protein</fullName>
    </submittedName>
</protein>
<dbReference type="InterPro" id="IPR008139">
    <property type="entry name" value="SaposinB_dom"/>
</dbReference>
<reference evidence="4" key="1">
    <citation type="submission" date="2022-11" db="UniProtKB">
        <authorList>
            <consortium name="WormBaseParasite"/>
        </authorList>
    </citation>
    <scope>IDENTIFICATION</scope>
</reference>
<dbReference type="Pfam" id="PF03489">
    <property type="entry name" value="SapB_2"/>
    <property type="match status" value="1"/>
</dbReference>
<accession>A0A914VFE2</accession>
<dbReference type="Proteomes" id="UP000887566">
    <property type="component" value="Unplaced"/>
</dbReference>
<evidence type="ECO:0000259" key="2">
    <source>
        <dbReference type="PROSITE" id="PS50015"/>
    </source>
</evidence>
<name>A0A914VFE2_9BILA</name>
<dbReference type="WBParaSite" id="PSAMB.scaffold18183size980.g37513.t1">
    <property type="protein sequence ID" value="PSAMB.scaffold18183size980.g37513.t1"/>
    <property type="gene ID" value="PSAMB.scaffold18183size980.g37513"/>
</dbReference>
<dbReference type="PROSITE" id="PS50015">
    <property type="entry name" value="SAP_B"/>
    <property type="match status" value="1"/>
</dbReference>
<evidence type="ECO:0000256" key="1">
    <source>
        <dbReference type="ARBA" id="ARBA00023157"/>
    </source>
</evidence>